<dbReference type="RefSeq" id="XP_013246384.1">
    <property type="nucleotide sequence ID" value="XM_013390930.1"/>
</dbReference>
<feature type="region of interest" description="Disordered" evidence="1">
    <location>
        <begin position="44"/>
        <end position="134"/>
    </location>
</feature>
<comment type="caution">
    <text evidence="2">The sequence shown here is derived from an EMBL/GenBank/DDBJ whole genome shotgun (WGS) entry which is preliminary data.</text>
</comment>
<dbReference type="InParanoid" id="A0A066WR71"/>
<protein>
    <submittedName>
        <fullName evidence="2">Uncharacterized protein</fullName>
    </submittedName>
</protein>
<evidence type="ECO:0000256" key="1">
    <source>
        <dbReference type="SAM" id="MobiDB-lite"/>
    </source>
</evidence>
<name>A0A066WR71_TILAU</name>
<organism evidence="2 3">
    <name type="scientific">Tilletiaria anomala (strain ATCC 24038 / CBS 436.72 / UBC 951)</name>
    <dbReference type="NCBI Taxonomy" id="1037660"/>
    <lineage>
        <taxon>Eukaryota</taxon>
        <taxon>Fungi</taxon>
        <taxon>Dikarya</taxon>
        <taxon>Basidiomycota</taxon>
        <taxon>Ustilaginomycotina</taxon>
        <taxon>Exobasidiomycetes</taxon>
        <taxon>Georgefischeriales</taxon>
        <taxon>Tilletiariaceae</taxon>
        <taxon>Tilletiaria</taxon>
    </lineage>
</organism>
<gene>
    <name evidence="2" type="ORF">K437DRAFT_252860</name>
</gene>
<feature type="compositionally biased region" description="Basic residues" evidence="1">
    <location>
        <begin position="521"/>
        <end position="532"/>
    </location>
</feature>
<feature type="region of interest" description="Disordered" evidence="1">
    <location>
        <begin position="313"/>
        <end position="342"/>
    </location>
</feature>
<feature type="compositionally biased region" description="Polar residues" evidence="1">
    <location>
        <begin position="53"/>
        <end position="66"/>
    </location>
</feature>
<dbReference type="AlphaFoldDB" id="A0A066WR71"/>
<dbReference type="Proteomes" id="UP000027361">
    <property type="component" value="Unassembled WGS sequence"/>
</dbReference>
<feature type="compositionally biased region" description="Polar residues" evidence="1">
    <location>
        <begin position="231"/>
        <end position="245"/>
    </location>
</feature>
<evidence type="ECO:0000313" key="3">
    <source>
        <dbReference type="Proteomes" id="UP000027361"/>
    </source>
</evidence>
<dbReference type="GeneID" id="25263423"/>
<feature type="compositionally biased region" description="Basic and acidic residues" evidence="1">
    <location>
        <begin position="558"/>
        <end position="568"/>
    </location>
</feature>
<dbReference type="HOGENOM" id="CLU_479946_0_0_1"/>
<accession>A0A066WR71</accession>
<keyword evidence="3" id="KW-1185">Reference proteome</keyword>
<dbReference type="EMBL" id="JMSN01000001">
    <property type="protein sequence ID" value="KDN53499.1"/>
    <property type="molecule type" value="Genomic_DNA"/>
</dbReference>
<reference evidence="2 3" key="1">
    <citation type="submission" date="2014-05" db="EMBL/GenBank/DDBJ databases">
        <title>Draft genome sequence of a rare smut relative, Tilletiaria anomala UBC 951.</title>
        <authorList>
            <consortium name="DOE Joint Genome Institute"/>
            <person name="Toome M."/>
            <person name="Kuo A."/>
            <person name="Henrissat B."/>
            <person name="Lipzen A."/>
            <person name="Tritt A."/>
            <person name="Yoshinaga Y."/>
            <person name="Zane M."/>
            <person name="Barry K."/>
            <person name="Grigoriev I.V."/>
            <person name="Spatafora J.W."/>
            <person name="Aimea M.C."/>
        </authorList>
    </citation>
    <scope>NUCLEOTIDE SEQUENCE [LARGE SCALE GENOMIC DNA]</scope>
    <source>
        <strain evidence="2 3">UBC 951</strain>
    </source>
</reference>
<evidence type="ECO:0000313" key="2">
    <source>
        <dbReference type="EMBL" id="KDN53499.1"/>
    </source>
</evidence>
<feature type="region of interest" description="Disordered" evidence="1">
    <location>
        <begin position="347"/>
        <end position="366"/>
    </location>
</feature>
<proteinExistence type="predicted"/>
<feature type="region of interest" description="Disordered" evidence="1">
    <location>
        <begin position="215"/>
        <end position="294"/>
    </location>
</feature>
<feature type="compositionally biased region" description="Basic and acidic residues" evidence="1">
    <location>
        <begin position="277"/>
        <end position="294"/>
    </location>
</feature>
<sequence>MASRSVPGSRLHYRLTAGALPASQDLWRGMSDIDETEVVQIDKSLPSVFERQQAGSSSGHSRTSNARLKRPHSSTSGLATSPRQRLADKRRSLAASLFSSDEEDKQLRVRSPRQAQGVAALKGKAKTPARTPISGTRDMRKAMFANFVDDSDGEKSDGSSGSADDLIAAMPTPAPFQPASYTQLAGATERIALANGALQSTSHFRPALHELLSAHNGSHNTPMAGARESDATSTGKKSAAGNSSLLDALDHILDGGEPSRGANDMPTLSPSAKGKARAHDAPPKRKSKTAQERKYHALRNNTTLTQIGLVVSEGKGKGKGKGNAREKEIERGTGSSIRGRPAAAIDIISDGDDDQPRAGPSRPHAAVKNMQQCNQFDDTRDLLDDIDFDDVELTQEIRQEAHMLPDPSGPSPPVGLEDNQLIRWFASRSCPGNVAKKLNDVSLSKNRKKIYNELFVKNGDASSSPLEHPKTWFTKNMPGLATAGSRSRAKRAPAKAPARVSGSQHCGIQAARGGGTGGYPGRKRSYNWRKKAGGSAIRPAGRSEVKAGNRRKWNGYTRKRDGPKAEIK</sequence>
<feature type="compositionally biased region" description="Polar residues" evidence="1">
    <location>
        <begin position="73"/>
        <end position="83"/>
    </location>
</feature>
<feature type="region of interest" description="Disordered" evidence="1">
    <location>
        <begin position="461"/>
        <end position="568"/>
    </location>
</feature>